<dbReference type="InterPro" id="IPR029039">
    <property type="entry name" value="Flavoprotein-like_sf"/>
</dbReference>
<dbReference type="PANTHER" id="PTHR43278">
    <property type="entry name" value="NAD(P)H-DEPENDENT FMN-CONTAINING OXIDOREDUCTASE YWQN-RELATED"/>
    <property type="match status" value="1"/>
</dbReference>
<dbReference type="Pfam" id="PF03358">
    <property type="entry name" value="FMN_red"/>
    <property type="match status" value="1"/>
</dbReference>
<evidence type="ECO:0000313" key="4">
    <source>
        <dbReference type="EMBL" id="ODN43171.1"/>
    </source>
</evidence>
<proteinExistence type="predicted"/>
<dbReference type="EMBL" id="MDTU01000001">
    <property type="protein sequence ID" value="ODN43171.1"/>
    <property type="molecule type" value="Genomic_DNA"/>
</dbReference>
<keyword evidence="2" id="KW-0288">FMN</keyword>
<dbReference type="SUPFAM" id="SSF52218">
    <property type="entry name" value="Flavoproteins"/>
    <property type="match status" value="1"/>
</dbReference>
<sequence>MNKIANKKEPIIFLGSSRSDGDTRKAIEQVFNGKQSVLYDLNDYNISYFDYQYNNQDDDFINLAKQMMEHETIVLATPVYWYTMSAVMKTFIDRWSDLLTIRKDLGRKLRGKNLFIISTYAVNSSDVFEDIFSLTAEYLGMNYLGCFYYRQNSNVIDASETKLEIECAQNILFDHNVEKLEVNYAW</sequence>
<name>A0ABX3A2S5_9GAMM</name>
<reference evidence="4 5" key="1">
    <citation type="submission" date="2016-08" db="EMBL/GenBank/DDBJ databases">
        <title>Draft genome sequence of Candidatus Piscirickettsia litoralis, from seawater.</title>
        <authorList>
            <person name="Wan X."/>
            <person name="Lee A.J."/>
            <person name="Hou S."/>
            <person name="Donachie S.P."/>
        </authorList>
    </citation>
    <scope>NUCLEOTIDE SEQUENCE [LARGE SCALE GENOMIC DNA]</scope>
    <source>
        <strain evidence="4 5">Y2</strain>
    </source>
</reference>
<protein>
    <recommendedName>
        <fullName evidence="3">NADPH-dependent FMN reductase-like domain-containing protein</fullName>
    </recommendedName>
</protein>
<dbReference type="Gene3D" id="3.40.50.360">
    <property type="match status" value="1"/>
</dbReference>
<dbReference type="PANTHER" id="PTHR43278:SF4">
    <property type="entry name" value="NAD(P)H-DEPENDENT FMN-CONTAINING OXIDOREDUCTASE YWQN-RELATED"/>
    <property type="match status" value="1"/>
</dbReference>
<keyword evidence="5" id="KW-1185">Reference proteome</keyword>
<dbReference type="InterPro" id="IPR005025">
    <property type="entry name" value="FMN_Rdtase-like_dom"/>
</dbReference>
<dbReference type="RefSeq" id="WP_069312970.1">
    <property type="nucleotide sequence ID" value="NZ_MDTU01000001.1"/>
</dbReference>
<evidence type="ECO:0000259" key="3">
    <source>
        <dbReference type="Pfam" id="PF03358"/>
    </source>
</evidence>
<dbReference type="InterPro" id="IPR051796">
    <property type="entry name" value="ISF_SsuE-like"/>
</dbReference>
<comment type="caution">
    <text evidence="4">The sequence shown here is derived from an EMBL/GenBank/DDBJ whole genome shotgun (WGS) entry which is preliminary data.</text>
</comment>
<evidence type="ECO:0000256" key="1">
    <source>
        <dbReference type="ARBA" id="ARBA00022630"/>
    </source>
</evidence>
<feature type="domain" description="NADPH-dependent FMN reductase-like" evidence="3">
    <location>
        <begin position="12"/>
        <end position="145"/>
    </location>
</feature>
<accession>A0ABX3A2S5</accession>
<gene>
    <name evidence="4" type="ORF">BGC07_09895</name>
</gene>
<organism evidence="4 5">
    <name type="scientific">Piscirickettsia litoralis</name>
    <dbReference type="NCBI Taxonomy" id="1891921"/>
    <lineage>
        <taxon>Bacteria</taxon>
        <taxon>Pseudomonadati</taxon>
        <taxon>Pseudomonadota</taxon>
        <taxon>Gammaproteobacteria</taxon>
        <taxon>Thiotrichales</taxon>
        <taxon>Piscirickettsiaceae</taxon>
        <taxon>Piscirickettsia</taxon>
    </lineage>
</organism>
<dbReference type="Proteomes" id="UP000094329">
    <property type="component" value="Unassembled WGS sequence"/>
</dbReference>
<keyword evidence="1" id="KW-0285">Flavoprotein</keyword>
<evidence type="ECO:0000256" key="2">
    <source>
        <dbReference type="ARBA" id="ARBA00022643"/>
    </source>
</evidence>
<evidence type="ECO:0000313" key="5">
    <source>
        <dbReference type="Proteomes" id="UP000094329"/>
    </source>
</evidence>